<evidence type="ECO:0000313" key="1">
    <source>
        <dbReference type="EnsemblPlants" id="OPUNC09G06340.1"/>
    </source>
</evidence>
<evidence type="ECO:0000313" key="2">
    <source>
        <dbReference type="Proteomes" id="UP000026962"/>
    </source>
</evidence>
<accession>A0A0E0M0E2</accession>
<dbReference type="AlphaFoldDB" id="A0A0E0M0E2"/>
<keyword evidence="2" id="KW-1185">Reference proteome</keyword>
<dbReference type="EnsemblPlants" id="OPUNC09G06340.1">
    <property type="protein sequence ID" value="OPUNC09G06340.1"/>
    <property type="gene ID" value="OPUNC09G06340"/>
</dbReference>
<dbReference type="HOGENOM" id="CLU_2363393_0_0_1"/>
<name>A0A0E0M0E2_ORYPU</name>
<proteinExistence type="predicted"/>
<sequence length="96" mass="11166">MSSRCSISRESQHFHPLPFQFNHIEIVPEASTSPENKGAVYYTHVAATVYDDFPRIVACTVRRTRKCKYFWQHTVRRDASCAIRCALKCEGQEITW</sequence>
<reference evidence="1" key="2">
    <citation type="submission" date="2018-05" db="EMBL/GenBank/DDBJ databases">
        <title>OpunRS2 (Oryza punctata Reference Sequence Version 2).</title>
        <authorList>
            <person name="Zhang J."/>
            <person name="Kudrna D."/>
            <person name="Lee S."/>
            <person name="Talag J."/>
            <person name="Welchert J."/>
            <person name="Wing R.A."/>
        </authorList>
    </citation>
    <scope>NUCLEOTIDE SEQUENCE [LARGE SCALE GENOMIC DNA]</scope>
</reference>
<dbReference type="Proteomes" id="UP000026962">
    <property type="component" value="Chromosome 9"/>
</dbReference>
<organism evidence="1">
    <name type="scientific">Oryza punctata</name>
    <name type="common">Red rice</name>
    <dbReference type="NCBI Taxonomy" id="4537"/>
    <lineage>
        <taxon>Eukaryota</taxon>
        <taxon>Viridiplantae</taxon>
        <taxon>Streptophyta</taxon>
        <taxon>Embryophyta</taxon>
        <taxon>Tracheophyta</taxon>
        <taxon>Spermatophyta</taxon>
        <taxon>Magnoliopsida</taxon>
        <taxon>Liliopsida</taxon>
        <taxon>Poales</taxon>
        <taxon>Poaceae</taxon>
        <taxon>BOP clade</taxon>
        <taxon>Oryzoideae</taxon>
        <taxon>Oryzeae</taxon>
        <taxon>Oryzinae</taxon>
        <taxon>Oryza</taxon>
    </lineage>
</organism>
<dbReference type="Gramene" id="OPUNC09G06340.1">
    <property type="protein sequence ID" value="OPUNC09G06340.1"/>
    <property type="gene ID" value="OPUNC09G06340"/>
</dbReference>
<protein>
    <submittedName>
        <fullName evidence="1">Uncharacterized protein</fullName>
    </submittedName>
</protein>
<reference evidence="1" key="1">
    <citation type="submission" date="2015-04" db="UniProtKB">
        <authorList>
            <consortium name="EnsemblPlants"/>
        </authorList>
    </citation>
    <scope>IDENTIFICATION</scope>
</reference>